<organism evidence="3 4">
    <name type="scientific">Kuraishia capsulata CBS 1993</name>
    <dbReference type="NCBI Taxonomy" id="1382522"/>
    <lineage>
        <taxon>Eukaryota</taxon>
        <taxon>Fungi</taxon>
        <taxon>Dikarya</taxon>
        <taxon>Ascomycota</taxon>
        <taxon>Saccharomycotina</taxon>
        <taxon>Pichiomycetes</taxon>
        <taxon>Pichiales</taxon>
        <taxon>Pichiaceae</taxon>
        <taxon>Kuraishia</taxon>
    </lineage>
</organism>
<dbReference type="GeneID" id="34522380"/>
<dbReference type="Gene3D" id="3.90.550.20">
    <property type="match status" value="1"/>
</dbReference>
<dbReference type="GO" id="GO:0000136">
    <property type="term" value="C:mannan polymerase complex"/>
    <property type="evidence" value="ECO:0007669"/>
    <property type="project" value="TreeGrafter"/>
</dbReference>
<evidence type="ECO:0000256" key="1">
    <source>
        <dbReference type="ARBA" id="ARBA00009003"/>
    </source>
</evidence>
<dbReference type="GO" id="GO:0000009">
    <property type="term" value="F:alpha-1,6-mannosyltransferase activity"/>
    <property type="evidence" value="ECO:0007669"/>
    <property type="project" value="InterPro"/>
</dbReference>
<dbReference type="HOGENOM" id="CLU_053179_0_0_1"/>
<reference evidence="3" key="1">
    <citation type="submission" date="2013-12" db="EMBL/GenBank/DDBJ databases">
        <authorList>
            <person name="Genoscope - CEA"/>
        </authorList>
    </citation>
    <scope>NUCLEOTIDE SEQUENCE</scope>
    <source>
        <strain evidence="3">CBS 1993</strain>
    </source>
</reference>
<name>W6MRN5_9ASCO</name>
<protein>
    <recommendedName>
        <fullName evidence="5">Glycosyltransferase family 32 protein</fullName>
    </recommendedName>
</protein>
<dbReference type="AlphaFoldDB" id="W6MRN5"/>
<sequence length="408" mass="46599">MTAKATWKRYRLAIAALAAVLVLLKFLEPAKGHLSGLDVFSTAANSTVKLVGKNPKSMAAIETRLEYYFPYEPADPVEPSIWQIWKSKLDDQAFPEVAKQHVERWRKVNDNYNHNLLSMDEAAQVVNDHFKGTASEVVEALAMLPNERLRFELLKYLVTFVNGGLYTDIDTKCVKPVKHWYETRMGKTNMMVGIANDFNDDSWDKLYTRRLQFSTGTFKAKAHHPFLRKLIARIVHICFTQKVTILETNWEEVFDHVDANGEPLLQFTGSVIFTDTLFEYLNGLDNVIFMRVAANDQDKPKMKVVGPEVPPDVRFSYRQFTGQKAPCQVDDTVIMPLSSFNGIAYEDPDELDDKNEKLSGDNKYFYVRHLALGFWQSKKSEGEMRKLKEKEAELTQEPGTGQPNVVPS</sequence>
<feature type="compositionally biased region" description="Polar residues" evidence="2">
    <location>
        <begin position="397"/>
        <end position="408"/>
    </location>
</feature>
<dbReference type="PANTHER" id="PTHR31834">
    <property type="entry name" value="INITIATION-SPECIFIC ALPHA-1,6-MANNOSYLTRANSFERASE"/>
    <property type="match status" value="1"/>
</dbReference>
<dbReference type="Pfam" id="PF04488">
    <property type="entry name" value="Gly_transf_sug"/>
    <property type="match status" value="1"/>
</dbReference>
<proteinExistence type="inferred from homology"/>
<evidence type="ECO:0008006" key="5">
    <source>
        <dbReference type="Google" id="ProtNLM"/>
    </source>
</evidence>
<dbReference type="STRING" id="1382522.W6MRN5"/>
<feature type="region of interest" description="Disordered" evidence="2">
    <location>
        <begin position="380"/>
        <end position="408"/>
    </location>
</feature>
<dbReference type="PANTHER" id="PTHR31834:SF1">
    <property type="entry name" value="INITIATION-SPECIFIC ALPHA-1,6-MANNOSYLTRANSFERASE"/>
    <property type="match status" value="1"/>
</dbReference>
<evidence type="ECO:0000256" key="2">
    <source>
        <dbReference type="SAM" id="MobiDB-lite"/>
    </source>
</evidence>
<evidence type="ECO:0000313" key="4">
    <source>
        <dbReference type="Proteomes" id="UP000019384"/>
    </source>
</evidence>
<evidence type="ECO:0000313" key="3">
    <source>
        <dbReference type="EMBL" id="CDK29003.1"/>
    </source>
</evidence>
<dbReference type="GO" id="GO:0006487">
    <property type="term" value="P:protein N-linked glycosylation"/>
    <property type="evidence" value="ECO:0007669"/>
    <property type="project" value="TreeGrafter"/>
</dbReference>
<comment type="similarity">
    <text evidence="1">Belongs to the glycosyltransferase 32 family.</text>
</comment>
<reference evidence="3" key="2">
    <citation type="submission" date="2014-02" db="EMBL/GenBank/DDBJ databases">
        <title>Complete DNA sequence of /Kuraishia capsulata/ illustrates novel genomic features among budding yeasts (/Saccharomycotina/).</title>
        <authorList>
            <person name="Morales L."/>
            <person name="Noel B."/>
            <person name="Porcel B."/>
            <person name="Marcet-Houben M."/>
            <person name="Hullo M-F."/>
            <person name="Sacerdot C."/>
            <person name="Tekaia F."/>
            <person name="Leh-Louis V."/>
            <person name="Despons L."/>
            <person name="Khanna V."/>
            <person name="Aury J-M."/>
            <person name="Barbe V."/>
            <person name="Couloux A."/>
            <person name="Labadie K."/>
            <person name="Pelletier E."/>
            <person name="Souciet J-L."/>
            <person name="Boekhout T."/>
            <person name="Gabaldon T."/>
            <person name="Wincker P."/>
            <person name="Dujon B."/>
        </authorList>
    </citation>
    <scope>NUCLEOTIDE SEQUENCE</scope>
    <source>
        <strain evidence="3">CBS 1993</strain>
    </source>
</reference>
<keyword evidence="4" id="KW-1185">Reference proteome</keyword>
<dbReference type="InterPro" id="IPR029044">
    <property type="entry name" value="Nucleotide-diphossugar_trans"/>
</dbReference>
<dbReference type="OrthoDB" id="409543at2759"/>
<dbReference type="InterPro" id="IPR039367">
    <property type="entry name" value="Och1-like"/>
</dbReference>
<dbReference type="Proteomes" id="UP000019384">
    <property type="component" value="Unassembled WGS sequence"/>
</dbReference>
<dbReference type="EMBL" id="HG793130">
    <property type="protein sequence ID" value="CDK29003.1"/>
    <property type="molecule type" value="Genomic_DNA"/>
</dbReference>
<accession>W6MRN5</accession>
<dbReference type="SUPFAM" id="SSF53448">
    <property type="entry name" value="Nucleotide-diphospho-sugar transferases"/>
    <property type="match status" value="1"/>
</dbReference>
<feature type="compositionally biased region" description="Basic and acidic residues" evidence="2">
    <location>
        <begin position="380"/>
        <end position="393"/>
    </location>
</feature>
<dbReference type="InterPro" id="IPR007577">
    <property type="entry name" value="GlycoTrfase_DXD_sugar-bd_CS"/>
</dbReference>
<dbReference type="RefSeq" id="XP_022460992.1">
    <property type="nucleotide sequence ID" value="XM_022606129.1"/>
</dbReference>
<gene>
    <name evidence="3" type="ORF">KUCA_T00004989001</name>
</gene>